<dbReference type="Proteomes" id="UP000717515">
    <property type="component" value="Unassembled WGS sequence"/>
</dbReference>
<proteinExistence type="predicted"/>
<protein>
    <submittedName>
        <fullName evidence="2">Uncharacterized protein</fullName>
    </submittedName>
</protein>
<feature type="compositionally biased region" description="Acidic residues" evidence="1">
    <location>
        <begin position="13"/>
        <end position="22"/>
    </location>
</feature>
<accession>A0A9P8A1Y6</accession>
<gene>
    <name evidence="2" type="ORF">KVV02_007874</name>
</gene>
<reference evidence="2" key="1">
    <citation type="submission" date="2021-07" db="EMBL/GenBank/DDBJ databases">
        <title>Draft genome of Mortierella alpina, strain LL118, isolated from an aspen leaf litter sample.</title>
        <authorList>
            <person name="Yang S."/>
            <person name="Vinatzer B.A."/>
        </authorList>
    </citation>
    <scope>NUCLEOTIDE SEQUENCE</scope>
    <source>
        <strain evidence="2">LL118</strain>
    </source>
</reference>
<comment type="caution">
    <text evidence="2">The sequence shown here is derived from an EMBL/GenBank/DDBJ whole genome shotgun (WGS) entry which is preliminary data.</text>
</comment>
<organism evidence="2 3">
    <name type="scientific">Mortierella alpina</name>
    <name type="common">Oleaginous fungus</name>
    <name type="synonym">Mortierella renispora</name>
    <dbReference type="NCBI Taxonomy" id="64518"/>
    <lineage>
        <taxon>Eukaryota</taxon>
        <taxon>Fungi</taxon>
        <taxon>Fungi incertae sedis</taxon>
        <taxon>Mucoromycota</taxon>
        <taxon>Mortierellomycotina</taxon>
        <taxon>Mortierellomycetes</taxon>
        <taxon>Mortierellales</taxon>
        <taxon>Mortierellaceae</taxon>
        <taxon>Mortierella</taxon>
    </lineage>
</organism>
<sequence>MGKHTANVVPDTGVDEADEDGRESEGACNGDVAINGDNDAAEGDISGMITPEIGGMEARSSMMEQACIVSYRYRHNHTLEGITDTGSRQQSAAIRATIRSLILEGSTVQRVMQQLTLSYDKFTCSSPETTLSPATTSTTYAIDGLAIQDYDDSVGSVDACWMMPDCVVIVLSIWRRLGYRNNPHTQAEHISEEQKILVDVEAYHSLLIRACYNNSDKFDAVRFVKNVLLKKFAGIDVEFFFDGDGNAEKFRTGMQRRGTTSDLDAAEARIRTMEEQPSRGHGIKKADFKIVQKALTDLMIRRQGWHLLDNWIDFVVVGNDCDYAIHPTTSTLLQPSGKKKFIQYDISALLSKERLSRAQYQALGVVSKTGYSGNLPRLGIVRNTKIIKSISNESDSILHMLNSYGDHPDVKAAKIQYEQLNEADRPEQLVDFSASRRISVDSQETPLTTVQRDIKRFREYQRD</sequence>
<evidence type="ECO:0000313" key="3">
    <source>
        <dbReference type="Proteomes" id="UP000717515"/>
    </source>
</evidence>
<feature type="region of interest" description="Disordered" evidence="1">
    <location>
        <begin position="1"/>
        <end position="49"/>
    </location>
</feature>
<name>A0A9P8A1Y6_MORAP</name>
<evidence type="ECO:0000313" key="2">
    <source>
        <dbReference type="EMBL" id="KAG9321301.1"/>
    </source>
</evidence>
<evidence type="ECO:0000256" key="1">
    <source>
        <dbReference type="SAM" id="MobiDB-lite"/>
    </source>
</evidence>
<dbReference type="AlphaFoldDB" id="A0A9P8A1Y6"/>
<dbReference type="EMBL" id="JAIFTL010000214">
    <property type="protein sequence ID" value="KAG9321301.1"/>
    <property type="molecule type" value="Genomic_DNA"/>
</dbReference>